<accession>A0A0M0I460</accession>
<feature type="signal peptide" evidence="1">
    <location>
        <begin position="1"/>
        <end position="23"/>
    </location>
</feature>
<dbReference type="RefSeq" id="WP_053407331.1">
    <property type="nucleotide sequence ID" value="NZ_DAIPHI010000011.1"/>
</dbReference>
<evidence type="ECO:0000259" key="2">
    <source>
        <dbReference type="Pfam" id="PF13670"/>
    </source>
</evidence>
<comment type="caution">
    <text evidence="3">The sequence shown here is derived from an EMBL/GenBank/DDBJ whole genome shotgun (WGS) entry which is preliminary data.</text>
</comment>
<keyword evidence="1" id="KW-0732">Signal</keyword>
<dbReference type="PATRIC" id="fig|171383.3.peg.324"/>
<name>A0A0M0I460_9VIBR</name>
<evidence type="ECO:0000313" key="3">
    <source>
        <dbReference type="EMBL" id="KOO09079.1"/>
    </source>
</evidence>
<keyword evidence="4" id="KW-1185">Reference proteome</keyword>
<dbReference type="Pfam" id="PF13670">
    <property type="entry name" value="PepSY_2"/>
    <property type="match status" value="1"/>
</dbReference>
<sequence length="93" mass="10442">MTINKALVLSGLVVGMFASSAYADPTCTKASQDTWIPFEQAKQQVMDQGYSIKKFKTTDTGCYELYGKDAQGKRVEIYYDPTNLKVVKEEKDD</sequence>
<protein>
    <submittedName>
        <fullName evidence="3">Cytochrome B</fullName>
    </submittedName>
</protein>
<organism evidence="3 4">
    <name type="scientific">Vibrio hepatarius</name>
    <dbReference type="NCBI Taxonomy" id="171383"/>
    <lineage>
        <taxon>Bacteria</taxon>
        <taxon>Pseudomonadati</taxon>
        <taxon>Pseudomonadota</taxon>
        <taxon>Gammaproteobacteria</taxon>
        <taxon>Vibrionales</taxon>
        <taxon>Vibrionaceae</taxon>
        <taxon>Vibrio</taxon>
        <taxon>Vibrio oreintalis group</taxon>
    </lineage>
</organism>
<dbReference type="Proteomes" id="UP000037530">
    <property type="component" value="Unassembled WGS sequence"/>
</dbReference>
<dbReference type="AlphaFoldDB" id="A0A0M0I460"/>
<dbReference type="EMBL" id="LHPI01000001">
    <property type="protein sequence ID" value="KOO09079.1"/>
    <property type="molecule type" value="Genomic_DNA"/>
</dbReference>
<evidence type="ECO:0000313" key="4">
    <source>
        <dbReference type="Proteomes" id="UP000037530"/>
    </source>
</evidence>
<dbReference type="OrthoDB" id="5625293at2"/>
<feature type="domain" description="PepSY" evidence="2">
    <location>
        <begin position="11"/>
        <end position="90"/>
    </location>
</feature>
<feature type="chain" id="PRO_5005600608" evidence="1">
    <location>
        <begin position="24"/>
        <end position="93"/>
    </location>
</feature>
<dbReference type="InterPro" id="IPR025711">
    <property type="entry name" value="PepSY"/>
</dbReference>
<proteinExistence type="predicted"/>
<evidence type="ECO:0000256" key="1">
    <source>
        <dbReference type="SAM" id="SignalP"/>
    </source>
</evidence>
<gene>
    <name evidence="3" type="ORF">AKJ31_01570</name>
</gene>
<reference evidence="4" key="1">
    <citation type="submission" date="2015-08" db="EMBL/GenBank/DDBJ databases">
        <title>Vibrio galatheae sp. nov., a novel member of the Vibrionaceae family isolated from the Solomon Islands.</title>
        <authorList>
            <person name="Giubergia S."/>
            <person name="Machado H."/>
            <person name="Mateiu R.V."/>
            <person name="Gram L."/>
        </authorList>
    </citation>
    <scope>NUCLEOTIDE SEQUENCE [LARGE SCALE GENOMIC DNA]</scope>
    <source>
        <strain evidence="4">DSM 19134</strain>
    </source>
</reference>